<feature type="compositionally biased region" description="Basic and acidic residues" evidence="14">
    <location>
        <begin position="317"/>
        <end position="332"/>
    </location>
</feature>
<keyword evidence="8" id="KW-0378">Hydrolase</keyword>
<keyword evidence="7" id="KW-0227">DNA damage</keyword>
<dbReference type="GO" id="GO:0000076">
    <property type="term" value="P:DNA replication checkpoint signaling"/>
    <property type="evidence" value="ECO:0007669"/>
    <property type="project" value="TreeGrafter"/>
</dbReference>
<dbReference type="PANTHER" id="PTHR15237:SF2">
    <property type="entry name" value="CELL CYCLE CHECKPOINT CONTROL PROTEIN RAD9B"/>
    <property type="match status" value="1"/>
</dbReference>
<evidence type="ECO:0000256" key="5">
    <source>
        <dbReference type="ARBA" id="ARBA00022553"/>
    </source>
</evidence>
<dbReference type="GO" id="GO:0030896">
    <property type="term" value="C:checkpoint clamp complex"/>
    <property type="evidence" value="ECO:0007669"/>
    <property type="project" value="InterPro"/>
</dbReference>
<feature type="signal peptide" evidence="15">
    <location>
        <begin position="1"/>
        <end position="20"/>
    </location>
</feature>
<keyword evidence="17" id="KW-1185">Reference proteome</keyword>
<keyword evidence="15" id="KW-0732">Signal</keyword>
<keyword evidence="6" id="KW-0540">Nuclease</keyword>
<comment type="subcellular location">
    <subcellularLocation>
        <location evidence="2">Nucleus</location>
    </subcellularLocation>
</comment>
<evidence type="ECO:0000256" key="1">
    <source>
        <dbReference type="ARBA" id="ARBA00000493"/>
    </source>
</evidence>
<evidence type="ECO:0000256" key="6">
    <source>
        <dbReference type="ARBA" id="ARBA00022722"/>
    </source>
</evidence>
<evidence type="ECO:0000256" key="11">
    <source>
        <dbReference type="ARBA" id="ARBA00059283"/>
    </source>
</evidence>
<evidence type="ECO:0000256" key="12">
    <source>
        <dbReference type="ARBA" id="ARBA00069752"/>
    </source>
</evidence>
<feature type="non-terminal residue" evidence="16">
    <location>
        <position position="1"/>
    </location>
</feature>
<evidence type="ECO:0000256" key="4">
    <source>
        <dbReference type="ARBA" id="ARBA00012115"/>
    </source>
</evidence>
<evidence type="ECO:0000256" key="3">
    <source>
        <dbReference type="ARBA" id="ARBA00008494"/>
    </source>
</evidence>
<dbReference type="PIRSF" id="PIRSF009303">
    <property type="entry name" value="Cell_cycle_RAD9"/>
    <property type="match status" value="1"/>
</dbReference>
<feature type="compositionally biased region" description="Low complexity" evidence="14">
    <location>
        <begin position="334"/>
        <end position="346"/>
    </location>
</feature>
<dbReference type="GO" id="GO:0008311">
    <property type="term" value="F:double-stranded DNA 3'-5' DNA exonuclease activity"/>
    <property type="evidence" value="ECO:0007669"/>
    <property type="project" value="UniProtKB-EC"/>
</dbReference>
<proteinExistence type="inferred from homology"/>
<evidence type="ECO:0000256" key="15">
    <source>
        <dbReference type="SAM" id="SignalP"/>
    </source>
</evidence>
<dbReference type="CDD" id="cd00577">
    <property type="entry name" value="PCNA"/>
    <property type="match status" value="1"/>
</dbReference>
<dbReference type="EMBL" id="VZSU01002312">
    <property type="protein sequence ID" value="NWZ99794.1"/>
    <property type="molecule type" value="Genomic_DNA"/>
</dbReference>
<dbReference type="EC" id="3.1.11.2" evidence="4"/>
<dbReference type="FunFam" id="3.70.10.10:FF:000005">
    <property type="entry name" value="Cell cycle checkpoint control protein"/>
    <property type="match status" value="1"/>
</dbReference>
<keyword evidence="5" id="KW-0597">Phosphoprotein</keyword>
<evidence type="ECO:0000313" key="17">
    <source>
        <dbReference type="Proteomes" id="UP000549091"/>
    </source>
</evidence>
<dbReference type="Gene3D" id="3.70.10.10">
    <property type="match status" value="1"/>
</dbReference>
<dbReference type="SUPFAM" id="SSF55979">
    <property type="entry name" value="DNA clamp"/>
    <property type="match status" value="1"/>
</dbReference>
<dbReference type="GO" id="GO:0031573">
    <property type="term" value="P:mitotic intra-S DNA damage checkpoint signaling"/>
    <property type="evidence" value="ECO:0007669"/>
    <property type="project" value="TreeGrafter"/>
</dbReference>
<gene>
    <name evidence="16" type="primary">Rad9b</name>
    <name evidence="16" type="ORF">NESACU_R01999</name>
</gene>
<dbReference type="Proteomes" id="UP000549091">
    <property type="component" value="Unassembled WGS sequence"/>
</dbReference>
<dbReference type="InterPro" id="IPR026584">
    <property type="entry name" value="Rad9"/>
</dbReference>
<sequence length="410" mass="45617">CILQCLLSLAVFGRAIHALARISDEFWFDPVEKGLALRSVNSSRSAYACVFFSSMFFQHYCWTAGTQPCQKEKQLSLPCKLIIKSVLPVFRCVNVLERNVEKCSICSSPSEQHITFQLLCRHGVVKTYNLTFQECDPLQAVFAKHICPNILKVHSRLLADVMIHFPSSQEEITLSVTPMKVCFKSYTEEDTDFSRTMLTEIQLSPEEFDYFQVGVDSEVTFCLKELRGLLAFSEATSVPVSIHFDRCGRPIAFSIEDLLLEASFILATLCEAEKEAASPEPACCPGPRDRYRGLRGQQKGNTPSMDPAKPQSALAKQEVKNIPRGTERDEPGRAGAATAQAAGEATEAPHAKVRELPTNSYLYKYCIFQFHSLFFGAVSYKEKAIGDTFQSLVTASDTEEELGALQSSPV</sequence>
<dbReference type="InterPro" id="IPR046938">
    <property type="entry name" value="DNA_clamp_sf"/>
</dbReference>
<comment type="catalytic activity">
    <reaction evidence="1">
        <text>Exonucleolytic cleavage in the 3'- to 5'-direction to yield nucleoside 5'-phosphates.</text>
        <dbReference type="EC" id="3.1.11.2"/>
    </reaction>
</comment>
<evidence type="ECO:0000256" key="13">
    <source>
        <dbReference type="ARBA" id="ARBA00079896"/>
    </source>
</evidence>
<evidence type="ECO:0000256" key="9">
    <source>
        <dbReference type="ARBA" id="ARBA00022839"/>
    </source>
</evidence>
<comment type="similarity">
    <text evidence="3">Belongs to the rad9 family.</text>
</comment>
<feature type="region of interest" description="Disordered" evidence="14">
    <location>
        <begin position="281"/>
        <end position="350"/>
    </location>
</feature>
<evidence type="ECO:0000256" key="2">
    <source>
        <dbReference type="ARBA" id="ARBA00004123"/>
    </source>
</evidence>
<protein>
    <recommendedName>
        <fullName evidence="12">Cell cycle checkpoint control protein RAD9A</fullName>
        <ecNumber evidence="4">3.1.11.2</ecNumber>
    </recommendedName>
    <alternativeName>
        <fullName evidence="13">DNA repair exonuclease rad9 homolog A</fullName>
    </alternativeName>
</protein>
<evidence type="ECO:0000256" key="7">
    <source>
        <dbReference type="ARBA" id="ARBA00022763"/>
    </source>
</evidence>
<keyword evidence="9" id="KW-0269">Exonuclease</keyword>
<comment type="caution">
    <text evidence="16">The sequence shown here is derived from an EMBL/GenBank/DDBJ whole genome shotgun (WGS) entry which is preliminary data.</text>
</comment>
<evidence type="ECO:0000256" key="8">
    <source>
        <dbReference type="ARBA" id="ARBA00022801"/>
    </source>
</evidence>
<feature type="non-terminal residue" evidence="16">
    <location>
        <position position="410"/>
    </location>
</feature>
<dbReference type="GO" id="GO:0006281">
    <property type="term" value="P:DNA repair"/>
    <property type="evidence" value="ECO:0007669"/>
    <property type="project" value="InterPro"/>
</dbReference>
<name>A0A7K7S5F8_9PASS</name>
<dbReference type="Pfam" id="PF04139">
    <property type="entry name" value="Rad9"/>
    <property type="match status" value="1"/>
</dbReference>
<organism evidence="16 17">
    <name type="scientific">Nesospiza acunhae</name>
    <dbReference type="NCBI Taxonomy" id="381881"/>
    <lineage>
        <taxon>Eukaryota</taxon>
        <taxon>Metazoa</taxon>
        <taxon>Chordata</taxon>
        <taxon>Craniata</taxon>
        <taxon>Vertebrata</taxon>
        <taxon>Euteleostomi</taxon>
        <taxon>Archelosauria</taxon>
        <taxon>Archosauria</taxon>
        <taxon>Dinosauria</taxon>
        <taxon>Saurischia</taxon>
        <taxon>Theropoda</taxon>
        <taxon>Coelurosauria</taxon>
        <taxon>Aves</taxon>
        <taxon>Neognathae</taxon>
        <taxon>Neoaves</taxon>
        <taxon>Telluraves</taxon>
        <taxon>Australaves</taxon>
        <taxon>Passeriformes</taxon>
        <taxon>Thraupidae</taxon>
        <taxon>Nesospiza</taxon>
    </lineage>
</organism>
<feature type="chain" id="PRO_5029693392" description="Cell cycle checkpoint control protein RAD9A" evidence="15">
    <location>
        <begin position="21"/>
        <end position="410"/>
    </location>
</feature>
<dbReference type="AlphaFoldDB" id="A0A7K7S5F8"/>
<evidence type="ECO:0000313" key="16">
    <source>
        <dbReference type="EMBL" id="NWZ99794.1"/>
    </source>
</evidence>
<comment type="function">
    <text evidence="11">Component of the 9-1-1 cell-cycle checkpoint response complex that plays a major role in DNA repair. The 9-1-1 complex is recruited to DNA lesion upon damage by the RAD17-replication factor C (RFC) clamp loader complex. Acts then as a sliding clamp platform on DNA for several proteins involved in long-patch base excision repair (LP-BER). The 9-1-1 complex stimulates DNA polymerase beta (POLB) activity by increasing its affinity for the 3'-OH end of the primer-template and stabilizes POLB to those sites where LP-BER proceeds; endonuclease FEN1 cleavage activity on substrates with double, nick, or gap flaps of distinct sequences and lengths; and DNA ligase I (LIG1) on long-patch base excision repair substrates. The 9-1-1 complex is necessary for the recruitment of RHNO1 to sites of double-stranded breaks (DSB) occurring during the S phase. RAD9A possesses 3'-&gt;5' double stranded DNA exonuclease activity.</text>
</comment>
<keyword evidence="10" id="KW-0539">Nucleus</keyword>
<dbReference type="InterPro" id="IPR007268">
    <property type="entry name" value="Rad9/Ddc1"/>
</dbReference>
<dbReference type="GO" id="GO:0071479">
    <property type="term" value="P:cellular response to ionizing radiation"/>
    <property type="evidence" value="ECO:0007669"/>
    <property type="project" value="TreeGrafter"/>
</dbReference>
<reference evidence="16 17" key="1">
    <citation type="submission" date="2019-09" db="EMBL/GenBank/DDBJ databases">
        <title>Bird 10,000 Genomes (B10K) Project - Family phase.</title>
        <authorList>
            <person name="Zhang G."/>
        </authorList>
    </citation>
    <scope>NUCLEOTIDE SEQUENCE [LARGE SCALE GENOMIC DNA]</scope>
    <source>
        <strain evidence="16">OUT-0053</strain>
        <tissue evidence="16">Muscle</tissue>
    </source>
</reference>
<dbReference type="PANTHER" id="PTHR15237">
    <property type="entry name" value="DNA REPAIR PROTEIN RAD9"/>
    <property type="match status" value="1"/>
</dbReference>
<evidence type="ECO:0000256" key="10">
    <source>
        <dbReference type="ARBA" id="ARBA00023242"/>
    </source>
</evidence>
<accession>A0A7K7S5F8</accession>
<evidence type="ECO:0000256" key="14">
    <source>
        <dbReference type="SAM" id="MobiDB-lite"/>
    </source>
</evidence>